<evidence type="ECO:0000256" key="2">
    <source>
        <dbReference type="ARBA" id="ARBA00022723"/>
    </source>
</evidence>
<dbReference type="AlphaFoldDB" id="A0A507C833"/>
<dbReference type="GO" id="GO:0016832">
    <property type="term" value="F:aldehyde-lyase activity"/>
    <property type="evidence" value="ECO:0007669"/>
    <property type="project" value="TreeGrafter"/>
</dbReference>
<gene>
    <name evidence="5" type="ORF">SmJEL517_g01876</name>
</gene>
<sequence length="275" mass="29415">MSYGVASTSNAVQRLTVSLRAKLASGKPCIGAWLDIPNPAVARVISRLGFDWCLIDMEHAPMTIQIAAEMVAAIGSSSDCSPIVRVPGHGVEWFKWALDAGAHGIIIPMVNTKEQCEAVVSHCRYPPEGTRSAGVFYAQYAFSSLKDQANGVPTYLAEANREILVMPQIESKTALENVDEILSVPGVDLAFVGPTDLHLSLNLAPSAEGREPIFLEALEKIKASAKKNNVKLGIFATGGAASKQRIAEGFQFVNACTDLAMVLKGCNEALRDAKM</sequence>
<proteinExistence type="inferred from homology"/>
<dbReference type="InterPro" id="IPR050251">
    <property type="entry name" value="HpcH-HpaI_aldolase"/>
</dbReference>
<dbReference type="RefSeq" id="XP_031026204.1">
    <property type="nucleotide sequence ID" value="XM_031167804.1"/>
</dbReference>
<comment type="caution">
    <text evidence="5">The sequence shown here is derived from an EMBL/GenBank/DDBJ whole genome shotgun (WGS) entry which is preliminary data.</text>
</comment>
<keyword evidence="3" id="KW-0456">Lyase</keyword>
<comment type="similarity">
    <text evidence="1">Belongs to the HpcH/HpaI aldolase family.</text>
</comment>
<dbReference type="Gene3D" id="3.20.20.60">
    <property type="entry name" value="Phosphoenolpyruvate-binding domains"/>
    <property type="match status" value="1"/>
</dbReference>
<reference evidence="5 6" key="1">
    <citation type="journal article" date="2019" name="Sci. Rep.">
        <title>Comparative genomics of chytrid fungi reveal insights into the obligate biotrophic and pathogenic lifestyle of Synchytrium endobioticum.</title>
        <authorList>
            <person name="van de Vossenberg B.T.L.H."/>
            <person name="Warris S."/>
            <person name="Nguyen H.D.T."/>
            <person name="van Gent-Pelzer M.P.E."/>
            <person name="Joly D.L."/>
            <person name="van de Geest H.C."/>
            <person name="Bonants P.J.M."/>
            <person name="Smith D.S."/>
            <person name="Levesque C.A."/>
            <person name="van der Lee T.A.J."/>
        </authorList>
    </citation>
    <scope>NUCLEOTIDE SEQUENCE [LARGE SCALE GENOMIC DNA]</scope>
    <source>
        <strain evidence="5 6">JEL517</strain>
    </source>
</reference>
<dbReference type="PANTHER" id="PTHR30502">
    <property type="entry name" value="2-KETO-3-DEOXY-L-RHAMNONATE ALDOLASE"/>
    <property type="match status" value="1"/>
</dbReference>
<dbReference type="Pfam" id="PF03328">
    <property type="entry name" value="HpcH_HpaI"/>
    <property type="match status" value="1"/>
</dbReference>
<dbReference type="InterPro" id="IPR005000">
    <property type="entry name" value="Aldolase/citrate-lyase_domain"/>
</dbReference>
<evidence type="ECO:0000256" key="1">
    <source>
        <dbReference type="ARBA" id="ARBA00005568"/>
    </source>
</evidence>
<dbReference type="GO" id="GO:0046872">
    <property type="term" value="F:metal ion binding"/>
    <property type="evidence" value="ECO:0007669"/>
    <property type="project" value="UniProtKB-KW"/>
</dbReference>
<feature type="domain" description="HpcH/HpaI aldolase/citrate lyase" evidence="4">
    <location>
        <begin position="31"/>
        <end position="262"/>
    </location>
</feature>
<evidence type="ECO:0000313" key="5">
    <source>
        <dbReference type="EMBL" id="TPX35772.1"/>
    </source>
</evidence>
<dbReference type="GO" id="GO:0005737">
    <property type="term" value="C:cytoplasm"/>
    <property type="evidence" value="ECO:0007669"/>
    <property type="project" value="TreeGrafter"/>
</dbReference>
<dbReference type="OrthoDB" id="1621678at2759"/>
<name>A0A507C833_9FUNG</name>
<dbReference type="PANTHER" id="PTHR30502:SF0">
    <property type="entry name" value="PHOSPHOENOLPYRUVATE CARBOXYLASE FAMILY PROTEIN"/>
    <property type="match status" value="1"/>
</dbReference>
<dbReference type="STRING" id="1806994.A0A507C833"/>
<evidence type="ECO:0000259" key="4">
    <source>
        <dbReference type="Pfam" id="PF03328"/>
    </source>
</evidence>
<dbReference type="EMBL" id="QEAO01000007">
    <property type="protein sequence ID" value="TPX35772.1"/>
    <property type="molecule type" value="Genomic_DNA"/>
</dbReference>
<protein>
    <recommendedName>
        <fullName evidence="4">HpcH/HpaI aldolase/citrate lyase domain-containing protein</fullName>
    </recommendedName>
</protein>
<evidence type="ECO:0000313" key="6">
    <source>
        <dbReference type="Proteomes" id="UP000319731"/>
    </source>
</evidence>
<keyword evidence="2" id="KW-0479">Metal-binding</keyword>
<dbReference type="Proteomes" id="UP000319731">
    <property type="component" value="Unassembled WGS sequence"/>
</dbReference>
<dbReference type="InterPro" id="IPR015813">
    <property type="entry name" value="Pyrv/PenolPyrv_kinase-like_dom"/>
</dbReference>
<accession>A0A507C833</accession>
<keyword evidence="6" id="KW-1185">Reference proteome</keyword>
<dbReference type="InterPro" id="IPR040442">
    <property type="entry name" value="Pyrv_kinase-like_dom_sf"/>
</dbReference>
<evidence type="ECO:0000256" key="3">
    <source>
        <dbReference type="ARBA" id="ARBA00023239"/>
    </source>
</evidence>
<dbReference type="SUPFAM" id="SSF51621">
    <property type="entry name" value="Phosphoenolpyruvate/pyruvate domain"/>
    <property type="match status" value="1"/>
</dbReference>
<dbReference type="GeneID" id="42003101"/>
<organism evidence="5 6">
    <name type="scientific">Synchytrium microbalum</name>
    <dbReference type="NCBI Taxonomy" id="1806994"/>
    <lineage>
        <taxon>Eukaryota</taxon>
        <taxon>Fungi</taxon>
        <taxon>Fungi incertae sedis</taxon>
        <taxon>Chytridiomycota</taxon>
        <taxon>Chytridiomycota incertae sedis</taxon>
        <taxon>Chytridiomycetes</taxon>
        <taxon>Synchytriales</taxon>
        <taxon>Synchytriaceae</taxon>
        <taxon>Synchytrium</taxon>
    </lineage>
</organism>